<comment type="caution">
    <text evidence="2">The sequence shown here is derived from an EMBL/GenBank/DDBJ whole genome shotgun (WGS) entry which is preliminary data.</text>
</comment>
<keyword evidence="1" id="KW-0472">Membrane</keyword>
<dbReference type="Pfam" id="PF11298">
    <property type="entry name" value="DUF3099"/>
    <property type="match status" value="1"/>
</dbReference>
<proteinExistence type="predicted"/>
<keyword evidence="3" id="KW-1185">Reference proteome</keyword>
<name>A0A6P2BP77_9ACTN</name>
<dbReference type="AlphaFoldDB" id="A0A6P2BP77"/>
<evidence type="ECO:0000256" key="1">
    <source>
        <dbReference type="SAM" id="Phobius"/>
    </source>
</evidence>
<keyword evidence="1" id="KW-0812">Transmembrane</keyword>
<accession>A0A6P2BP77</accession>
<feature type="transmembrane region" description="Helical" evidence="1">
    <location>
        <begin position="31"/>
        <end position="49"/>
    </location>
</feature>
<dbReference type="OrthoDB" id="4229919at2"/>
<keyword evidence="1" id="KW-1133">Transmembrane helix</keyword>
<evidence type="ECO:0000313" key="3">
    <source>
        <dbReference type="Proteomes" id="UP000460272"/>
    </source>
</evidence>
<feature type="transmembrane region" description="Helical" evidence="1">
    <location>
        <begin position="55"/>
        <end position="75"/>
    </location>
</feature>
<organism evidence="2 3">
    <name type="scientific">Trebonia kvetii</name>
    <dbReference type="NCBI Taxonomy" id="2480626"/>
    <lineage>
        <taxon>Bacteria</taxon>
        <taxon>Bacillati</taxon>
        <taxon>Actinomycetota</taxon>
        <taxon>Actinomycetes</taxon>
        <taxon>Streptosporangiales</taxon>
        <taxon>Treboniaceae</taxon>
        <taxon>Trebonia</taxon>
    </lineage>
</organism>
<evidence type="ECO:0000313" key="2">
    <source>
        <dbReference type="EMBL" id="TVZ00648.1"/>
    </source>
</evidence>
<dbReference type="Proteomes" id="UP000460272">
    <property type="component" value="Unassembled WGS sequence"/>
</dbReference>
<dbReference type="InterPro" id="IPR021449">
    <property type="entry name" value="DUF3099"/>
</dbReference>
<sequence>MGHARGHEQVHLVTQARRPMSEDIRYRQHRYLIMMAIRTLCFAVAIILFVNHLRWLVLIPAIGAIFIPYIAVIFANGGREPDNMRGFLEHRVNLPARRDSGDDEH</sequence>
<dbReference type="RefSeq" id="WP_145860254.1">
    <property type="nucleotide sequence ID" value="NZ_RPFW01000008.1"/>
</dbReference>
<dbReference type="EMBL" id="RPFW01000008">
    <property type="protein sequence ID" value="TVZ00648.1"/>
    <property type="molecule type" value="Genomic_DNA"/>
</dbReference>
<reference evidence="2 3" key="1">
    <citation type="submission" date="2018-11" db="EMBL/GenBank/DDBJ databases">
        <title>Trebonia kvetii gen.nov., sp.nov., a novel acidophilic actinobacterium, and proposal of the new actinobacterial family Treboniaceae fam. nov.</title>
        <authorList>
            <person name="Rapoport D."/>
            <person name="Sagova-Mareckova M."/>
            <person name="Sedlacek I."/>
            <person name="Provaznik J."/>
            <person name="Kralova S."/>
            <person name="Pavlinic D."/>
            <person name="Benes V."/>
            <person name="Kopecky J."/>
        </authorList>
    </citation>
    <scope>NUCLEOTIDE SEQUENCE [LARGE SCALE GENOMIC DNA]</scope>
    <source>
        <strain evidence="2 3">15Tr583</strain>
    </source>
</reference>
<gene>
    <name evidence="2" type="ORF">EAS64_35320</name>
</gene>
<protein>
    <submittedName>
        <fullName evidence="2">DUF3099 domain-containing protein</fullName>
    </submittedName>
</protein>